<dbReference type="SUPFAM" id="SSF81296">
    <property type="entry name" value="E set domains"/>
    <property type="match status" value="1"/>
</dbReference>
<protein>
    <recommendedName>
        <fullName evidence="3">1,4-alpha-glucan branching protein</fullName>
    </recommendedName>
</protein>
<dbReference type="Proteomes" id="UP000731465">
    <property type="component" value="Unassembled WGS sequence"/>
</dbReference>
<sequence>MSVSKRFTKTNKVTVTFTVKKEAAQGAEKIDLLCEHNGWQAVALKPQKNGTFKGSISVAEGEKPSYQYKFKYTFADGSTKYDNDWDAERYVANPFGGENSMFSAVRE</sequence>
<organism evidence="1 2">
    <name type="scientific">Succinivibrio faecicola</name>
    <dbReference type="NCBI Taxonomy" id="2820300"/>
    <lineage>
        <taxon>Bacteria</taxon>
        <taxon>Pseudomonadati</taxon>
        <taxon>Pseudomonadota</taxon>
        <taxon>Gammaproteobacteria</taxon>
        <taxon>Aeromonadales</taxon>
        <taxon>Succinivibrionaceae</taxon>
        <taxon>Succinivibrio</taxon>
    </lineage>
</organism>
<comment type="caution">
    <text evidence="1">The sequence shown here is derived from an EMBL/GenBank/DDBJ whole genome shotgun (WGS) entry which is preliminary data.</text>
</comment>
<dbReference type="EMBL" id="JAGFNY010000010">
    <property type="protein sequence ID" value="MBW7570130.1"/>
    <property type="molecule type" value="Genomic_DNA"/>
</dbReference>
<gene>
    <name evidence="1" type="ORF">J5V48_04400</name>
</gene>
<evidence type="ECO:0000313" key="1">
    <source>
        <dbReference type="EMBL" id="MBW7570130.1"/>
    </source>
</evidence>
<evidence type="ECO:0000313" key="2">
    <source>
        <dbReference type="Proteomes" id="UP000731465"/>
    </source>
</evidence>
<name>A0ABS7DFQ1_9GAMM</name>
<dbReference type="InterPro" id="IPR014756">
    <property type="entry name" value="Ig_E-set"/>
</dbReference>
<dbReference type="RefSeq" id="WP_219937349.1">
    <property type="nucleotide sequence ID" value="NZ_JAGFNY010000010.1"/>
</dbReference>
<accession>A0ABS7DFQ1</accession>
<dbReference type="InterPro" id="IPR013783">
    <property type="entry name" value="Ig-like_fold"/>
</dbReference>
<dbReference type="Gene3D" id="2.60.40.10">
    <property type="entry name" value="Immunoglobulins"/>
    <property type="match status" value="1"/>
</dbReference>
<evidence type="ECO:0008006" key="3">
    <source>
        <dbReference type="Google" id="ProtNLM"/>
    </source>
</evidence>
<reference evidence="1 2" key="1">
    <citation type="submission" date="2021-03" db="EMBL/GenBank/DDBJ databases">
        <title>Succinivibrio sp. nov. isolated from feces of cow.</title>
        <authorList>
            <person name="Choi J.-Y."/>
        </authorList>
    </citation>
    <scope>NUCLEOTIDE SEQUENCE [LARGE SCALE GENOMIC DNA]</scope>
    <source>
        <strain evidence="1 2">AGMB01872</strain>
    </source>
</reference>
<proteinExistence type="predicted"/>
<keyword evidence="2" id="KW-1185">Reference proteome</keyword>